<sequence>MPKRKFQATKPKRKLITAEAIRKKTYRNYRRVWVHGYYRHVYILTYKNNKEVKVRVKRWIEPHWRKKFVKSQENEK</sequence>
<reference evidence="1" key="1">
    <citation type="journal article" date="2015" name="Nature">
        <title>Complex archaea that bridge the gap between prokaryotes and eukaryotes.</title>
        <authorList>
            <person name="Spang A."/>
            <person name="Saw J.H."/>
            <person name="Jorgensen S.L."/>
            <person name="Zaremba-Niedzwiedzka K."/>
            <person name="Martijn J."/>
            <person name="Lind A.E."/>
            <person name="van Eijk R."/>
            <person name="Schleper C."/>
            <person name="Guy L."/>
            <person name="Ettema T.J."/>
        </authorList>
    </citation>
    <scope>NUCLEOTIDE SEQUENCE</scope>
</reference>
<protein>
    <submittedName>
        <fullName evidence="1">Uncharacterized protein</fullName>
    </submittedName>
</protein>
<comment type="caution">
    <text evidence="1">The sequence shown here is derived from an EMBL/GenBank/DDBJ whole genome shotgun (WGS) entry which is preliminary data.</text>
</comment>
<accession>A0A0F9F1I1</accession>
<dbReference type="EMBL" id="LAZR01022925">
    <property type="protein sequence ID" value="KKL80204.1"/>
    <property type="molecule type" value="Genomic_DNA"/>
</dbReference>
<evidence type="ECO:0000313" key="1">
    <source>
        <dbReference type="EMBL" id="KKL80204.1"/>
    </source>
</evidence>
<dbReference type="AlphaFoldDB" id="A0A0F9F1I1"/>
<gene>
    <name evidence="1" type="ORF">LCGC14_2007130</name>
</gene>
<organism evidence="1">
    <name type="scientific">marine sediment metagenome</name>
    <dbReference type="NCBI Taxonomy" id="412755"/>
    <lineage>
        <taxon>unclassified sequences</taxon>
        <taxon>metagenomes</taxon>
        <taxon>ecological metagenomes</taxon>
    </lineage>
</organism>
<name>A0A0F9F1I1_9ZZZZ</name>
<proteinExistence type="predicted"/>